<comment type="caution">
    <text evidence="1">The sequence shown here is derived from an EMBL/GenBank/DDBJ whole genome shotgun (WGS) entry which is preliminary data.</text>
</comment>
<organism evidence="1 2">
    <name type="scientific">Evansella alkalicola</name>
    <dbReference type="NCBI Taxonomy" id="745819"/>
    <lineage>
        <taxon>Bacteria</taxon>
        <taxon>Bacillati</taxon>
        <taxon>Bacillota</taxon>
        <taxon>Bacilli</taxon>
        <taxon>Bacillales</taxon>
        <taxon>Bacillaceae</taxon>
        <taxon>Evansella</taxon>
    </lineage>
</organism>
<sequence>MEIKKAIEVVTLLADGIDPHTGEVFPHVSPFQDPDTVRALFLAIKGLEQLEKNEKRRKQLPDNAGKGWEEQEEYLLANGFDSGKTINELAEIHQRTNGAIRSRLVKLRKIEE</sequence>
<evidence type="ECO:0000313" key="1">
    <source>
        <dbReference type="EMBL" id="MBU9721643.1"/>
    </source>
</evidence>
<gene>
    <name evidence="1" type="ORF">KS407_09335</name>
</gene>
<dbReference type="EMBL" id="JAHQCR010000040">
    <property type="protein sequence ID" value="MBU9721643.1"/>
    <property type="molecule type" value="Genomic_DNA"/>
</dbReference>
<dbReference type="RefSeq" id="WP_088074406.1">
    <property type="nucleotide sequence ID" value="NZ_JAHQCR010000040.1"/>
</dbReference>
<keyword evidence="2" id="KW-1185">Reference proteome</keyword>
<accession>A0ABS6JSU9</accession>
<dbReference type="Proteomes" id="UP000790580">
    <property type="component" value="Unassembled WGS sequence"/>
</dbReference>
<reference evidence="1 2" key="1">
    <citation type="submission" date="2021-06" db="EMBL/GenBank/DDBJ databases">
        <title>Bacillus sp. RD4P76, an endophyte from a halophyte.</title>
        <authorList>
            <person name="Sun J.-Q."/>
        </authorList>
    </citation>
    <scope>NUCLEOTIDE SEQUENCE [LARGE SCALE GENOMIC DNA]</scope>
    <source>
        <strain evidence="1 2">JCM 17098</strain>
    </source>
</reference>
<proteinExistence type="predicted"/>
<protein>
    <submittedName>
        <fullName evidence="1">Uncharacterized protein</fullName>
    </submittedName>
</protein>
<evidence type="ECO:0000313" key="2">
    <source>
        <dbReference type="Proteomes" id="UP000790580"/>
    </source>
</evidence>
<name>A0ABS6JSU9_9BACI</name>